<dbReference type="GO" id="GO:0015421">
    <property type="term" value="F:ABC-type oligopeptide transporter activity"/>
    <property type="evidence" value="ECO:0007669"/>
    <property type="project" value="TreeGrafter"/>
</dbReference>
<dbReference type="Pfam" id="PF00664">
    <property type="entry name" value="ABC_membrane"/>
    <property type="match status" value="1"/>
</dbReference>
<evidence type="ECO:0000256" key="5">
    <source>
        <dbReference type="ARBA" id="ARBA00022741"/>
    </source>
</evidence>
<dbReference type="PANTHER" id="PTHR43394">
    <property type="entry name" value="ATP-DEPENDENT PERMEASE MDL1, MITOCHONDRIAL"/>
    <property type="match status" value="1"/>
</dbReference>
<evidence type="ECO:0000313" key="14">
    <source>
        <dbReference type="Proteomes" id="UP000570678"/>
    </source>
</evidence>
<dbReference type="InterPro" id="IPR039421">
    <property type="entry name" value="Type_1_exporter"/>
</dbReference>
<evidence type="ECO:0000256" key="6">
    <source>
        <dbReference type="ARBA" id="ARBA00022840"/>
    </source>
</evidence>
<evidence type="ECO:0000259" key="12">
    <source>
        <dbReference type="PROSITE" id="PS50929"/>
    </source>
</evidence>
<evidence type="ECO:0000313" key="13">
    <source>
        <dbReference type="EMBL" id="NKY59415.1"/>
    </source>
</evidence>
<dbReference type="InterPro" id="IPR036640">
    <property type="entry name" value="ABC1_TM_sf"/>
</dbReference>
<reference evidence="13 14" key="1">
    <citation type="submission" date="2020-04" db="EMBL/GenBank/DDBJ databases">
        <title>MicrobeNet Type strains.</title>
        <authorList>
            <person name="Nicholson A.C."/>
        </authorList>
    </citation>
    <scope>NUCLEOTIDE SEQUENCE [LARGE SCALE GENOMIC DNA]</scope>
    <source>
        <strain evidence="13 14">JCM 3332</strain>
    </source>
</reference>
<keyword evidence="7 10" id="KW-1133">Transmembrane helix</keyword>
<evidence type="ECO:0000256" key="9">
    <source>
        <dbReference type="ARBA" id="ARBA00061644"/>
    </source>
</evidence>
<evidence type="ECO:0000256" key="7">
    <source>
        <dbReference type="ARBA" id="ARBA00022989"/>
    </source>
</evidence>
<feature type="transmembrane region" description="Helical" evidence="10">
    <location>
        <begin position="159"/>
        <end position="177"/>
    </location>
</feature>
<name>A0A846YKE8_9NOCA</name>
<dbReference type="InterPro" id="IPR003439">
    <property type="entry name" value="ABC_transporter-like_ATP-bd"/>
</dbReference>
<evidence type="ECO:0000256" key="2">
    <source>
        <dbReference type="ARBA" id="ARBA00022448"/>
    </source>
</evidence>
<accession>A0A846YKE8</accession>
<feature type="transmembrane region" description="Helical" evidence="10">
    <location>
        <begin position="183"/>
        <end position="201"/>
    </location>
</feature>
<organism evidence="13 14">
    <name type="scientific">Nocardia flavorosea</name>
    <dbReference type="NCBI Taxonomy" id="53429"/>
    <lineage>
        <taxon>Bacteria</taxon>
        <taxon>Bacillati</taxon>
        <taxon>Actinomycetota</taxon>
        <taxon>Actinomycetes</taxon>
        <taxon>Mycobacteriales</taxon>
        <taxon>Nocardiaceae</taxon>
        <taxon>Nocardia</taxon>
    </lineage>
</organism>
<dbReference type="AlphaFoldDB" id="A0A846YKE8"/>
<sequence>MSMESVAWDQMYRRMHAPEEQRAFSLATARRILGFARSHRRRMAAFLVLSVVAAVLAVATPLLAGRVVDEIIDGSAARTVIMLALAIAGLAVLDAGLGLAIRWLSARIGEGLILDLRTAVFDHVQRMPIAFFTRTRTGALVSRLNNDVIGAQRAFSDTLSGVVANLVTVILTLVVMLQLSWQITLLALLLLPVFVIPARRMGDRLADIQREAAGLNAAMSTQMTERFSAPGATLVKLFGRPDQESGEFALRARRVRDIGVRTAMLQTVFVTALTLVSALAVALVYGLGGWYALRGQLDAGAVVALSLLLTRLYSPLTALASARMEVMSALVSFERVFEVLDLKPLIEDAPDARPVPAGGVAVEFDDVRFGYPAADKVSLASLEEVATLDTRGGEEVLHGISLSAEPGELIALVGSSGAGKSTIAQLVSRLYDVDSGSVRLGGTDVRELSTASIRETVGLVTQDGHLFHDTIRANLLLAAPEADEEQLWDALSRARLGDLIASLPDGLDTVVGERGYRLSGGERQRLTIARLLLKQPRVVILDEATASLDSTSEAAVQAALNEALQDRTALVIAHRLSTVRAADQILVVEAGQIVERGTHPELLAANGRYAELYRTQFAGAPEPAAA</sequence>
<evidence type="ECO:0000256" key="4">
    <source>
        <dbReference type="ARBA" id="ARBA00022692"/>
    </source>
</evidence>
<dbReference type="Pfam" id="PF00005">
    <property type="entry name" value="ABC_tran"/>
    <property type="match status" value="1"/>
</dbReference>
<dbReference type="GO" id="GO:0016887">
    <property type="term" value="F:ATP hydrolysis activity"/>
    <property type="evidence" value="ECO:0007669"/>
    <property type="project" value="InterPro"/>
</dbReference>
<dbReference type="InterPro" id="IPR027417">
    <property type="entry name" value="P-loop_NTPase"/>
</dbReference>
<dbReference type="PROSITE" id="PS50929">
    <property type="entry name" value="ABC_TM1F"/>
    <property type="match status" value="1"/>
</dbReference>
<evidence type="ECO:0000256" key="8">
    <source>
        <dbReference type="ARBA" id="ARBA00023136"/>
    </source>
</evidence>
<dbReference type="SUPFAM" id="SSF52540">
    <property type="entry name" value="P-loop containing nucleoside triphosphate hydrolases"/>
    <property type="match status" value="1"/>
</dbReference>
<evidence type="ECO:0000256" key="1">
    <source>
        <dbReference type="ARBA" id="ARBA00004651"/>
    </source>
</evidence>
<keyword evidence="4 10" id="KW-0812">Transmembrane</keyword>
<comment type="caution">
    <text evidence="13">The sequence shown here is derived from an EMBL/GenBank/DDBJ whole genome shotgun (WGS) entry which is preliminary data.</text>
</comment>
<protein>
    <submittedName>
        <fullName evidence="13">ABC transporter ATP-binding protein</fullName>
    </submittedName>
</protein>
<dbReference type="PROSITE" id="PS50893">
    <property type="entry name" value="ABC_TRANSPORTER_2"/>
    <property type="match status" value="1"/>
</dbReference>
<feature type="domain" description="ABC transmembrane type-1" evidence="12">
    <location>
        <begin position="44"/>
        <end position="328"/>
    </location>
</feature>
<gene>
    <name evidence="13" type="ORF">HGA15_25315</name>
</gene>
<evidence type="ECO:0000259" key="11">
    <source>
        <dbReference type="PROSITE" id="PS50893"/>
    </source>
</evidence>
<dbReference type="FunFam" id="3.40.50.300:FF:000299">
    <property type="entry name" value="ABC transporter ATP-binding protein/permease"/>
    <property type="match status" value="1"/>
</dbReference>
<dbReference type="InterPro" id="IPR003593">
    <property type="entry name" value="AAA+_ATPase"/>
</dbReference>
<dbReference type="CDD" id="cd18550">
    <property type="entry name" value="ABC_6TM_exporter_like"/>
    <property type="match status" value="1"/>
</dbReference>
<dbReference type="Gene3D" id="3.40.50.300">
    <property type="entry name" value="P-loop containing nucleotide triphosphate hydrolases"/>
    <property type="match status" value="1"/>
</dbReference>
<dbReference type="Gene3D" id="1.20.1560.10">
    <property type="entry name" value="ABC transporter type 1, transmembrane domain"/>
    <property type="match status" value="1"/>
</dbReference>
<comment type="similarity">
    <text evidence="9">Belongs to the ABC transporter superfamily. Lipid exporter (TC 3.A.1.106) family.</text>
</comment>
<dbReference type="InterPro" id="IPR017871">
    <property type="entry name" value="ABC_transporter-like_CS"/>
</dbReference>
<proteinExistence type="inferred from homology"/>
<dbReference type="PANTHER" id="PTHR43394:SF1">
    <property type="entry name" value="ATP-BINDING CASSETTE SUB-FAMILY B MEMBER 10, MITOCHONDRIAL"/>
    <property type="match status" value="1"/>
</dbReference>
<keyword evidence="8 10" id="KW-0472">Membrane</keyword>
<dbReference type="RefSeq" id="WP_062978890.1">
    <property type="nucleotide sequence ID" value="NZ_JAAXOT010000015.1"/>
</dbReference>
<keyword evidence="14" id="KW-1185">Reference proteome</keyword>
<keyword evidence="5" id="KW-0547">Nucleotide-binding</keyword>
<feature type="transmembrane region" description="Helical" evidence="10">
    <location>
        <begin position="80"/>
        <end position="104"/>
    </location>
</feature>
<dbReference type="SMART" id="SM00382">
    <property type="entry name" value="AAA"/>
    <property type="match status" value="1"/>
</dbReference>
<dbReference type="PROSITE" id="PS00211">
    <property type="entry name" value="ABC_TRANSPORTER_1"/>
    <property type="match status" value="1"/>
</dbReference>
<dbReference type="GO" id="GO:0005886">
    <property type="term" value="C:plasma membrane"/>
    <property type="evidence" value="ECO:0007669"/>
    <property type="project" value="UniProtKB-SubCell"/>
</dbReference>
<keyword evidence="6 13" id="KW-0067">ATP-binding</keyword>
<comment type="subcellular location">
    <subcellularLocation>
        <location evidence="1">Cell membrane</location>
        <topology evidence="1">Multi-pass membrane protein</topology>
    </subcellularLocation>
</comment>
<dbReference type="InterPro" id="IPR011527">
    <property type="entry name" value="ABC1_TM_dom"/>
</dbReference>
<dbReference type="GO" id="GO:0005524">
    <property type="term" value="F:ATP binding"/>
    <property type="evidence" value="ECO:0007669"/>
    <property type="project" value="UniProtKB-KW"/>
</dbReference>
<feature type="transmembrane region" description="Helical" evidence="10">
    <location>
        <begin position="263"/>
        <end position="287"/>
    </location>
</feature>
<keyword evidence="3" id="KW-1003">Cell membrane</keyword>
<dbReference type="Proteomes" id="UP000570678">
    <property type="component" value="Unassembled WGS sequence"/>
</dbReference>
<evidence type="ECO:0000256" key="10">
    <source>
        <dbReference type="SAM" id="Phobius"/>
    </source>
</evidence>
<keyword evidence="2" id="KW-0813">Transport</keyword>
<dbReference type="EMBL" id="JAAXOT010000015">
    <property type="protein sequence ID" value="NKY59415.1"/>
    <property type="molecule type" value="Genomic_DNA"/>
</dbReference>
<evidence type="ECO:0000256" key="3">
    <source>
        <dbReference type="ARBA" id="ARBA00022475"/>
    </source>
</evidence>
<dbReference type="SUPFAM" id="SSF90123">
    <property type="entry name" value="ABC transporter transmembrane region"/>
    <property type="match status" value="1"/>
</dbReference>
<feature type="domain" description="ABC transporter" evidence="11">
    <location>
        <begin position="380"/>
        <end position="615"/>
    </location>
</feature>